<dbReference type="Gene3D" id="3.40.50.261">
    <property type="entry name" value="Succinyl-CoA synthetase domains"/>
    <property type="match status" value="2"/>
</dbReference>
<name>A0A1L3I986_9RHOB</name>
<evidence type="ECO:0000259" key="3">
    <source>
        <dbReference type="PROSITE" id="PS50975"/>
    </source>
</evidence>
<feature type="domain" description="ATP-grasp" evidence="3">
    <location>
        <begin position="482"/>
        <end position="681"/>
    </location>
</feature>
<keyword evidence="2" id="KW-0067">ATP-binding</keyword>
<dbReference type="PROSITE" id="PS50975">
    <property type="entry name" value="ATP_GRASP"/>
    <property type="match status" value="1"/>
</dbReference>
<dbReference type="InterPro" id="IPR032875">
    <property type="entry name" value="Succ_CoA_lig_flav_dom"/>
</dbReference>
<keyword evidence="1" id="KW-0816">Tricarboxylic acid cycle</keyword>
<evidence type="ECO:0000313" key="4">
    <source>
        <dbReference type="EMBL" id="APG48677.1"/>
    </source>
</evidence>
<dbReference type="InterPro" id="IPR013815">
    <property type="entry name" value="ATP_grasp_subdomain_1"/>
</dbReference>
<gene>
    <name evidence="4" type="ORF">PhaeoP97_03322</name>
</gene>
<dbReference type="Gene3D" id="3.40.50.720">
    <property type="entry name" value="NAD(P)-binding Rossmann-like Domain"/>
    <property type="match status" value="1"/>
</dbReference>
<dbReference type="KEGG" id="php:PhaeoP97_03322"/>
<dbReference type="SMART" id="SM00881">
    <property type="entry name" value="CoA_binding"/>
    <property type="match status" value="1"/>
</dbReference>
<dbReference type="GO" id="GO:0005524">
    <property type="term" value="F:ATP binding"/>
    <property type="evidence" value="ECO:0007669"/>
    <property type="project" value="UniProtKB-UniRule"/>
</dbReference>
<dbReference type="PANTHER" id="PTHR42793">
    <property type="entry name" value="COA BINDING DOMAIN CONTAINING PROTEIN"/>
    <property type="match status" value="1"/>
</dbReference>
<dbReference type="STRING" id="1844006.PhaeoP97_03322"/>
<dbReference type="AlphaFoldDB" id="A0A1L3I986"/>
<dbReference type="InterPro" id="IPR016102">
    <property type="entry name" value="Succinyl-CoA_synth-like"/>
</dbReference>
<sequence length="685" mass="72581">MTRDFARLFRPTSIAVIGGGAWCSQVIEQLQNIGFSGEIWPVHPRMAEIGGLPAYRDINALPGAPDASFVGVNRHTTVEVVAELSRRGAGGAVCFASGFLEAQQEDGGAAGLQKALLAAAGEMPILGPNCYGFINYLDGALLWPDQHGGECVKRGVAILTQSSNIAINMTMQRRALPIAYMVTVGNQAQSDIAQIAQSLLEDPRVTALGLHIEGIRDLRAFEDLAQRAAALGKPVVALKVGRSGQAQAATLSHTASLAGQDAGADALLRRCGIVRVYDLPVFLETLKLLHVLGPPAGRKLATISCSGGEASLAADLGQTQGVEFPPLSNGQRQALREALGPMVALANPLDYHTYIWRDVPAMTRAFSAMVDPDLDLLMLIVDFPRTDRCSADDWDCTVEAAIATREQTGAPLAMVATLPELMPEDVAMRLLHAGVVPLAGLQEALTAAAAASRIGPPCDLRLALPPVDAEPAPVLVPEGEAKQRLSVSGLRVPRNRRLARAQVSALGGEVTADIGFPLVLKAEGLAHKSEAGALRLGLMSMEEVSCAAEEMPTDQLLLEEMITGSVAELLVGVTRDPAHGFVLTLGAGGVLTELLQDSVSLLLPVTDIMLEETLNTLRLNRLLSGYRGAAAADRPAILRAIRAVERYVLAHADRVEEIEINPLICTATDAIAVDVLLREKEINDD</sequence>
<reference evidence="5" key="1">
    <citation type="submission" date="2016-07" db="EMBL/GenBank/DDBJ databases">
        <title>Phaeobacter portensis sp. nov., a tropodithietic acid producing bacterium isolated from a German harbor.</title>
        <authorList>
            <person name="Freese H.M."/>
            <person name="Bunk B."/>
            <person name="Breider S."/>
            <person name="Brinkhoff T."/>
        </authorList>
    </citation>
    <scope>NUCLEOTIDE SEQUENCE [LARGE SCALE GENOMIC DNA]</scope>
    <source>
        <strain evidence="5">P97</strain>
    </source>
</reference>
<dbReference type="EMBL" id="CP016364">
    <property type="protein sequence ID" value="APG48677.1"/>
    <property type="molecule type" value="Genomic_DNA"/>
</dbReference>
<accession>A0A1L3I986</accession>
<dbReference type="SUPFAM" id="SSF51735">
    <property type="entry name" value="NAD(P)-binding Rossmann-fold domains"/>
    <property type="match status" value="1"/>
</dbReference>
<dbReference type="PANTHER" id="PTHR42793:SF4">
    <property type="entry name" value="BLL6376 PROTEIN"/>
    <property type="match status" value="1"/>
</dbReference>
<dbReference type="SUPFAM" id="SSF52210">
    <property type="entry name" value="Succinyl-CoA synthetase domains"/>
    <property type="match status" value="2"/>
</dbReference>
<dbReference type="Gene3D" id="3.30.470.20">
    <property type="entry name" value="ATP-grasp fold, B domain"/>
    <property type="match status" value="1"/>
</dbReference>
<evidence type="ECO:0000313" key="5">
    <source>
        <dbReference type="Proteomes" id="UP000183859"/>
    </source>
</evidence>
<dbReference type="InterPro" id="IPR011761">
    <property type="entry name" value="ATP-grasp"/>
</dbReference>
<dbReference type="SUPFAM" id="SSF56059">
    <property type="entry name" value="Glutathione synthetase ATP-binding domain-like"/>
    <property type="match status" value="1"/>
</dbReference>
<dbReference type="RefSeq" id="WP_072505977.1">
    <property type="nucleotide sequence ID" value="NZ_CP016364.1"/>
</dbReference>
<dbReference type="FunFam" id="3.40.50.261:FF:000021">
    <property type="entry name" value="Acetyl-CoA synthetase, putative"/>
    <property type="match status" value="1"/>
</dbReference>
<evidence type="ECO:0000256" key="1">
    <source>
        <dbReference type="ARBA" id="ARBA00022532"/>
    </source>
</evidence>
<dbReference type="OrthoDB" id="9807426at2"/>
<keyword evidence="5" id="KW-1185">Reference proteome</keyword>
<dbReference type="InterPro" id="IPR036291">
    <property type="entry name" value="NAD(P)-bd_dom_sf"/>
</dbReference>
<organism evidence="4 5">
    <name type="scientific">Phaeobacter porticola</name>
    <dbReference type="NCBI Taxonomy" id="1844006"/>
    <lineage>
        <taxon>Bacteria</taxon>
        <taxon>Pseudomonadati</taxon>
        <taxon>Pseudomonadota</taxon>
        <taxon>Alphaproteobacteria</taxon>
        <taxon>Rhodobacterales</taxon>
        <taxon>Roseobacteraceae</taxon>
        <taxon>Phaeobacter</taxon>
    </lineage>
</organism>
<dbReference type="GO" id="GO:0006099">
    <property type="term" value="P:tricarboxylic acid cycle"/>
    <property type="evidence" value="ECO:0007669"/>
    <property type="project" value="UniProtKB-KW"/>
</dbReference>
<dbReference type="InterPro" id="IPR003781">
    <property type="entry name" value="CoA-bd"/>
</dbReference>
<dbReference type="GO" id="GO:0046872">
    <property type="term" value="F:metal ion binding"/>
    <property type="evidence" value="ECO:0007669"/>
    <property type="project" value="InterPro"/>
</dbReference>
<dbReference type="Pfam" id="PF13607">
    <property type="entry name" value="Succ_CoA_lig"/>
    <property type="match status" value="1"/>
</dbReference>
<dbReference type="Gene3D" id="3.30.1490.20">
    <property type="entry name" value="ATP-grasp fold, A domain"/>
    <property type="match status" value="1"/>
</dbReference>
<keyword evidence="2" id="KW-0547">Nucleotide-binding</keyword>
<evidence type="ECO:0000256" key="2">
    <source>
        <dbReference type="PROSITE-ProRule" id="PRU00409"/>
    </source>
</evidence>
<protein>
    <submittedName>
        <fullName evidence="4">Acyl-CoA synthetase (NDP forming)</fullName>
    </submittedName>
</protein>
<dbReference type="Pfam" id="PF13549">
    <property type="entry name" value="ATP-grasp_5"/>
    <property type="match status" value="1"/>
</dbReference>
<proteinExistence type="predicted"/>
<dbReference type="Proteomes" id="UP000183859">
    <property type="component" value="Chromosome"/>
</dbReference>
<dbReference type="Pfam" id="PF13380">
    <property type="entry name" value="CoA_binding_2"/>
    <property type="match status" value="1"/>
</dbReference>